<comment type="caution">
    <text evidence="2">The sequence shown here is derived from an EMBL/GenBank/DDBJ whole genome shotgun (WGS) entry which is preliminary data.</text>
</comment>
<dbReference type="InterPro" id="IPR043502">
    <property type="entry name" value="DNA/RNA_pol_sf"/>
</dbReference>
<gene>
    <name evidence="2" type="ORF">DH2020_017427</name>
</gene>
<dbReference type="PANTHER" id="PTHR33116">
    <property type="entry name" value="REVERSE TRANSCRIPTASE ZINC-BINDING DOMAIN-CONTAINING PROTEIN-RELATED-RELATED"/>
    <property type="match status" value="1"/>
</dbReference>
<evidence type="ECO:0000313" key="3">
    <source>
        <dbReference type="Proteomes" id="UP001318860"/>
    </source>
</evidence>
<sequence length="226" mass="25521">MRCVKTVQYEFALNQEIVGKVWPSRGLRQGDPLSPYLFVLCSQGLSSMFTENMRQGNIHGVKIAPRCPSISHLFFADDSLIFCRATEDECTQVAGLLKKYGKASRQLINYDKSAPTFSPNTQSRIVDKFKEVFTVPVVQGHEVYLGLPTFTMLRKKIQFGNLKERILKKIVGWSGKTFTDGGKEVLIKTVLQAILTYVMSCFRIPKSICEEIESACANFWWGMDGV</sequence>
<organism evidence="2 3">
    <name type="scientific">Rehmannia glutinosa</name>
    <name type="common">Chinese foxglove</name>
    <dbReference type="NCBI Taxonomy" id="99300"/>
    <lineage>
        <taxon>Eukaryota</taxon>
        <taxon>Viridiplantae</taxon>
        <taxon>Streptophyta</taxon>
        <taxon>Embryophyta</taxon>
        <taxon>Tracheophyta</taxon>
        <taxon>Spermatophyta</taxon>
        <taxon>Magnoliopsida</taxon>
        <taxon>eudicotyledons</taxon>
        <taxon>Gunneridae</taxon>
        <taxon>Pentapetalae</taxon>
        <taxon>asterids</taxon>
        <taxon>lamiids</taxon>
        <taxon>Lamiales</taxon>
        <taxon>Orobanchaceae</taxon>
        <taxon>Rehmannieae</taxon>
        <taxon>Rehmannia</taxon>
    </lineage>
</organism>
<evidence type="ECO:0000259" key="1">
    <source>
        <dbReference type="Pfam" id="PF00078"/>
    </source>
</evidence>
<dbReference type="SUPFAM" id="SSF56672">
    <property type="entry name" value="DNA/RNA polymerases"/>
    <property type="match status" value="1"/>
</dbReference>
<feature type="domain" description="Reverse transcriptase" evidence="1">
    <location>
        <begin position="20"/>
        <end position="114"/>
    </location>
</feature>
<proteinExistence type="predicted"/>
<dbReference type="PANTHER" id="PTHR33116:SF86">
    <property type="entry name" value="REVERSE TRANSCRIPTASE DOMAIN-CONTAINING PROTEIN"/>
    <property type="match status" value="1"/>
</dbReference>
<reference evidence="2 3" key="1">
    <citation type="journal article" date="2021" name="Comput. Struct. Biotechnol. J.">
        <title>De novo genome assembly of the potent medicinal plant Rehmannia glutinosa using nanopore technology.</title>
        <authorList>
            <person name="Ma L."/>
            <person name="Dong C."/>
            <person name="Song C."/>
            <person name="Wang X."/>
            <person name="Zheng X."/>
            <person name="Niu Y."/>
            <person name="Chen S."/>
            <person name="Feng W."/>
        </authorList>
    </citation>
    <scope>NUCLEOTIDE SEQUENCE [LARGE SCALE GENOMIC DNA]</scope>
    <source>
        <strain evidence="2">DH-2019</strain>
    </source>
</reference>
<dbReference type="Pfam" id="PF00078">
    <property type="entry name" value="RVT_1"/>
    <property type="match status" value="1"/>
</dbReference>
<dbReference type="EMBL" id="JABTTQ020000009">
    <property type="protein sequence ID" value="KAK6149902.1"/>
    <property type="molecule type" value="Genomic_DNA"/>
</dbReference>
<protein>
    <recommendedName>
        <fullName evidence="1">Reverse transcriptase domain-containing protein</fullName>
    </recommendedName>
</protein>
<dbReference type="Proteomes" id="UP001318860">
    <property type="component" value="Unassembled WGS sequence"/>
</dbReference>
<dbReference type="InterPro" id="IPR000477">
    <property type="entry name" value="RT_dom"/>
</dbReference>
<name>A0ABR0WR28_REHGL</name>
<accession>A0ABR0WR28</accession>
<keyword evidence="3" id="KW-1185">Reference proteome</keyword>
<evidence type="ECO:0000313" key="2">
    <source>
        <dbReference type="EMBL" id="KAK6149902.1"/>
    </source>
</evidence>